<sequence>MYVQLTIELIAMAFEAFCSKKKMEFNKKDAKRIFEALDEDDEVERYYFCGAICANSKRNCMREVDKGIHCDVHDPECKCHAITSKDADCGSIAKLGETYCGRQPRFAPRLPGLRLPPVRE</sequence>
<evidence type="ECO:0000313" key="1">
    <source>
        <dbReference type="EMBL" id="KAF9542562.1"/>
    </source>
</evidence>
<dbReference type="AlphaFoldDB" id="A0A9P6F506"/>
<dbReference type="EMBL" id="JAAAXW010000135">
    <property type="protein sequence ID" value="KAF9542562.1"/>
    <property type="molecule type" value="Genomic_DNA"/>
</dbReference>
<proteinExistence type="predicted"/>
<accession>A0A9P6F506</accession>
<comment type="caution">
    <text evidence="1">The sequence shown here is derived from an EMBL/GenBank/DDBJ whole genome shotgun (WGS) entry which is preliminary data.</text>
</comment>
<keyword evidence="2" id="KW-1185">Reference proteome</keyword>
<reference evidence="1" key="1">
    <citation type="journal article" date="2020" name="Fungal Divers.">
        <title>Resolving the Mortierellaceae phylogeny through synthesis of multi-gene phylogenetics and phylogenomics.</title>
        <authorList>
            <person name="Vandepol N."/>
            <person name="Liber J."/>
            <person name="Desiro A."/>
            <person name="Na H."/>
            <person name="Kennedy M."/>
            <person name="Barry K."/>
            <person name="Grigoriev I.V."/>
            <person name="Miller A.N."/>
            <person name="O'Donnell K."/>
            <person name="Stajich J.E."/>
            <person name="Bonito G."/>
        </authorList>
    </citation>
    <scope>NUCLEOTIDE SEQUENCE</scope>
    <source>
        <strain evidence="1">NRRL 2591</strain>
    </source>
</reference>
<gene>
    <name evidence="1" type="ORF">EC957_001855</name>
</gene>
<protein>
    <submittedName>
        <fullName evidence="1">Uncharacterized protein</fullName>
    </submittedName>
</protein>
<organism evidence="1 2">
    <name type="scientific">Mortierella hygrophila</name>
    <dbReference type="NCBI Taxonomy" id="979708"/>
    <lineage>
        <taxon>Eukaryota</taxon>
        <taxon>Fungi</taxon>
        <taxon>Fungi incertae sedis</taxon>
        <taxon>Mucoromycota</taxon>
        <taxon>Mortierellomycotina</taxon>
        <taxon>Mortierellomycetes</taxon>
        <taxon>Mortierellales</taxon>
        <taxon>Mortierellaceae</taxon>
        <taxon>Mortierella</taxon>
    </lineage>
</organism>
<dbReference type="Proteomes" id="UP000723463">
    <property type="component" value="Unassembled WGS sequence"/>
</dbReference>
<evidence type="ECO:0000313" key="2">
    <source>
        <dbReference type="Proteomes" id="UP000723463"/>
    </source>
</evidence>
<name>A0A9P6F506_9FUNG</name>